<feature type="region of interest" description="Disordered" evidence="5">
    <location>
        <begin position="41"/>
        <end position="68"/>
    </location>
</feature>
<dbReference type="Gene3D" id="1.10.10.60">
    <property type="entry name" value="Homeodomain-like"/>
    <property type="match status" value="1"/>
</dbReference>
<feature type="DNA-binding region" description="Homeobox" evidence="4">
    <location>
        <begin position="3"/>
        <end position="44"/>
    </location>
</feature>
<evidence type="ECO:0000313" key="8">
    <source>
        <dbReference type="Proteomes" id="UP001586593"/>
    </source>
</evidence>
<dbReference type="SUPFAM" id="SSF46689">
    <property type="entry name" value="Homeodomain-like"/>
    <property type="match status" value="1"/>
</dbReference>
<dbReference type="InterPro" id="IPR009057">
    <property type="entry name" value="Homeodomain-like_sf"/>
</dbReference>
<evidence type="ECO:0000259" key="6">
    <source>
        <dbReference type="PROSITE" id="PS50071"/>
    </source>
</evidence>
<keyword evidence="8" id="KW-1185">Reference proteome</keyword>
<dbReference type="PANTHER" id="PTHR11850">
    <property type="entry name" value="HOMEOBOX PROTEIN TRANSCRIPTION FACTORS"/>
    <property type="match status" value="1"/>
</dbReference>
<dbReference type="Proteomes" id="UP001586593">
    <property type="component" value="Unassembled WGS sequence"/>
</dbReference>
<comment type="caution">
    <text evidence="7">The sequence shown here is derived from an EMBL/GenBank/DDBJ whole genome shotgun (WGS) entry which is preliminary data.</text>
</comment>
<accession>A0ABR3WW66</accession>
<dbReference type="CDD" id="cd00086">
    <property type="entry name" value="homeodomain"/>
    <property type="match status" value="1"/>
</dbReference>
<keyword evidence="2 4" id="KW-0371">Homeobox</keyword>
<reference evidence="7 8" key="1">
    <citation type="journal article" date="2024" name="Commun. Biol.">
        <title>Comparative genomic analysis of thermophilic fungi reveals convergent evolutionary adaptations and gene losses.</title>
        <authorList>
            <person name="Steindorff A.S."/>
            <person name="Aguilar-Pontes M.V."/>
            <person name="Robinson A.J."/>
            <person name="Andreopoulos B."/>
            <person name="LaButti K."/>
            <person name="Kuo A."/>
            <person name="Mondo S."/>
            <person name="Riley R."/>
            <person name="Otillar R."/>
            <person name="Haridas S."/>
            <person name="Lipzen A."/>
            <person name="Grimwood J."/>
            <person name="Schmutz J."/>
            <person name="Clum A."/>
            <person name="Reid I.D."/>
            <person name="Moisan M.C."/>
            <person name="Butler G."/>
            <person name="Nguyen T.T.M."/>
            <person name="Dewar K."/>
            <person name="Conant G."/>
            <person name="Drula E."/>
            <person name="Henrissat B."/>
            <person name="Hansel C."/>
            <person name="Singer S."/>
            <person name="Hutchinson M.I."/>
            <person name="de Vries R.P."/>
            <person name="Natvig D.O."/>
            <person name="Powell A.J."/>
            <person name="Tsang A."/>
            <person name="Grigoriev I.V."/>
        </authorList>
    </citation>
    <scope>NUCLEOTIDE SEQUENCE [LARGE SCALE GENOMIC DNA]</scope>
    <source>
        <strain evidence="7 8">ATCC 24622</strain>
    </source>
</reference>
<dbReference type="InterPro" id="IPR001356">
    <property type="entry name" value="HD"/>
</dbReference>
<evidence type="ECO:0000256" key="5">
    <source>
        <dbReference type="SAM" id="MobiDB-lite"/>
    </source>
</evidence>
<organism evidence="7 8">
    <name type="scientific">Phialemonium thermophilum</name>
    <dbReference type="NCBI Taxonomy" id="223376"/>
    <lineage>
        <taxon>Eukaryota</taxon>
        <taxon>Fungi</taxon>
        <taxon>Dikarya</taxon>
        <taxon>Ascomycota</taxon>
        <taxon>Pezizomycotina</taxon>
        <taxon>Sordariomycetes</taxon>
        <taxon>Sordariomycetidae</taxon>
        <taxon>Cephalothecales</taxon>
        <taxon>Cephalothecaceae</taxon>
        <taxon>Phialemonium</taxon>
    </lineage>
</organism>
<dbReference type="InterPro" id="IPR050224">
    <property type="entry name" value="TALE_homeobox"/>
</dbReference>
<evidence type="ECO:0000313" key="7">
    <source>
        <dbReference type="EMBL" id="KAL1867748.1"/>
    </source>
</evidence>
<protein>
    <recommendedName>
        <fullName evidence="6">Homeobox domain-containing protein</fullName>
    </recommendedName>
</protein>
<dbReference type="PROSITE" id="PS50071">
    <property type="entry name" value="HOMEOBOX_2"/>
    <property type="match status" value="1"/>
</dbReference>
<feature type="domain" description="Homeobox" evidence="6">
    <location>
        <begin position="1"/>
        <end position="43"/>
    </location>
</feature>
<feature type="compositionally biased region" description="Basic and acidic residues" evidence="5">
    <location>
        <begin position="44"/>
        <end position="53"/>
    </location>
</feature>
<evidence type="ECO:0000256" key="1">
    <source>
        <dbReference type="ARBA" id="ARBA00023125"/>
    </source>
</evidence>
<sequence length="68" mass="8296">MTEHLHHPYPTDEQKQELMRKTGLQMNQIANWFINCRRRQMPSLRERAQETQRPRSSGAIHHHDERNH</sequence>
<comment type="subcellular location">
    <subcellularLocation>
        <location evidence="4">Nucleus</location>
    </subcellularLocation>
</comment>
<evidence type="ECO:0000256" key="2">
    <source>
        <dbReference type="ARBA" id="ARBA00023155"/>
    </source>
</evidence>
<dbReference type="EMBL" id="JAZHXJ010000232">
    <property type="protein sequence ID" value="KAL1867748.1"/>
    <property type="molecule type" value="Genomic_DNA"/>
</dbReference>
<keyword evidence="3 4" id="KW-0539">Nucleus</keyword>
<gene>
    <name evidence="7" type="ORF">VTK73DRAFT_4010</name>
</gene>
<evidence type="ECO:0000256" key="4">
    <source>
        <dbReference type="PROSITE-ProRule" id="PRU00108"/>
    </source>
</evidence>
<dbReference type="Pfam" id="PF05920">
    <property type="entry name" value="Homeobox_KN"/>
    <property type="match status" value="1"/>
</dbReference>
<dbReference type="InterPro" id="IPR008422">
    <property type="entry name" value="KN_HD"/>
</dbReference>
<keyword evidence="1 4" id="KW-0238">DNA-binding</keyword>
<evidence type="ECO:0000256" key="3">
    <source>
        <dbReference type="ARBA" id="ARBA00023242"/>
    </source>
</evidence>
<name>A0ABR3WW66_9PEZI</name>
<proteinExistence type="predicted"/>